<sequence>MEFLCAITIIPESRKDKSTRGTRYTTTETESREVNRQTTSCGTHRAGLTDGGEPRPALF</sequence>
<dbReference type="Proteomes" id="UP000807115">
    <property type="component" value="Chromosome 1"/>
</dbReference>
<evidence type="ECO:0000256" key="1">
    <source>
        <dbReference type="SAM" id="MobiDB-lite"/>
    </source>
</evidence>
<gene>
    <name evidence="2" type="ORF">BDA96_01G125700</name>
</gene>
<accession>A0A921UYD5</accession>
<comment type="caution">
    <text evidence="2">The sequence shown here is derived from an EMBL/GenBank/DDBJ whole genome shotgun (WGS) entry which is preliminary data.</text>
</comment>
<dbReference type="AlphaFoldDB" id="A0A921UYD5"/>
<organism evidence="2 3">
    <name type="scientific">Sorghum bicolor</name>
    <name type="common">Sorghum</name>
    <name type="synonym">Sorghum vulgare</name>
    <dbReference type="NCBI Taxonomy" id="4558"/>
    <lineage>
        <taxon>Eukaryota</taxon>
        <taxon>Viridiplantae</taxon>
        <taxon>Streptophyta</taxon>
        <taxon>Embryophyta</taxon>
        <taxon>Tracheophyta</taxon>
        <taxon>Spermatophyta</taxon>
        <taxon>Magnoliopsida</taxon>
        <taxon>Liliopsida</taxon>
        <taxon>Poales</taxon>
        <taxon>Poaceae</taxon>
        <taxon>PACMAD clade</taxon>
        <taxon>Panicoideae</taxon>
        <taxon>Andropogonodae</taxon>
        <taxon>Andropogoneae</taxon>
        <taxon>Sorghinae</taxon>
        <taxon>Sorghum</taxon>
    </lineage>
</organism>
<reference evidence="2" key="2">
    <citation type="submission" date="2020-10" db="EMBL/GenBank/DDBJ databases">
        <authorList>
            <person name="Cooper E.A."/>
            <person name="Brenton Z.W."/>
            <person name="Flinn B.S."/>
            <person name="Jenkins J."/>
            <person name="Shu S."/>
            <person name="Flowers D."/>
            <person name="Luo F."/>
            <person name="Wang Y."/>
            <person name="Xia P."/>
            <person name="Barry K."/>
            <person name="Daum C."/>
            <person name="Lipzen A."/>
            <person name="Yoshinaga Y."/>
            <person name="Schmutz J."/>
            <person name="Saski C."/>
            <person name="Vermerris W."/>
            <person name="Kresovich S."/>
        </authorList>
    </citation>
    <scope>NUCLEOTIDE SEQUENCE</scope>
</reference>
<protein>
    <submittedName>
        <fullName evidence="2">Uncharacterized protein</fullName>
    </submittedName>
</protein>
<reference evidence="2" key="1">
    <citation type="journal article" date="2019" name="BMC Genomics">
        <title>A new reference genome for Sorghum bicolor reveals high levels of sequence similarity between sweet and grain genotypes: implications for the genetics of sugar metabolism.</title>
        <authorList>
            <person name="Cooper E.A."/>
            <person name="Brenton Z.W."/>
            <person name="Flinn B.S."/>
            <person name="Jenkins J."/>
            <person name="Shu S."/>
            <person name="Flowers D."/>
            <person name="Luo F."/>
            <person name="Wang Y."/>
            <person name="Xia P."/>
            <person name="Barry K."/>
            <person name="Daum C."/>
            <person name="Lipzen A."/>
            <person name="Yoshinaga Y."/>
            <person name="Schmutz J."/>
            <person name="Saski C."/>
            <person name="Vermerris W."/>
            <person name="Kresovich S."/>
        </authorList>
    </citation>
    <scope>NUCLEOTIDE SEQUENCE</scope>
</reference>
<evidence type="ECO:0000313" key="3">
    <source>
        <dbReference type="Proteomes" id="UP000807115"/>
    </source>
</evidence>
<evidence type="ECO:0000313" key="2">
    <source>
        <dbReference type="EMBL" id="KAG0547960.1"/>
    </source>
</evidence>
<name>A0A921UYD5_SORBI</name>
<dbReference type="EMBL" id="CM027680">
    <property type="protein sequence ID" value="KAG0547960.1"/>
    <property type="molecule type" value="Genomic_DNA"/>
</dbReference>
<feature type="region of interest" description="Disordered" evidence="1">
    <location>
        <begin position="15"/>
        <end position="59"/>
    </location>
</feature>
<proteinExistence type="predicted"/>